<feature type="transmembrane region" description="Helical" evidence="1">
    <location>
        <begin position="76"/>
        <end position="97"/>
    </location>
</feature>
<accession>A0A0E3ZWX1</accession>
<dbReference type="InterPro" id="IPR025517">
    <property type="entry name" value="DUF4405"/>
</dbReference>
<keyword evidence="4" id="KW-1185">Reference proteome</keyword>
<evidence type="ECO:0000259" key="2">
    <source>
        <dbReference type="Pfam" id="PF14358"/>
    </source>
</evidence>
<dbReference type="EMBL" id="CP010429">
    <property type="protein sequence ID" value="AKD56034.1"/>
    <property type="molecule type" value="Genomic_DNA"/>
</dbReference>
<feature type="transmembrane region" description="Helical" evidence="1">
    <location>
        <begin position="39"/>
        <end position="55"/>
    </location>
</feature>
<dbReference type="Proteomes" id="UP000033054">
    <property type="component" value="Chromosome"/>
</dbReference>
<dbReference type="Gene3D" id="3.10.450.50">
    <property type="match status" value="1"/>
</dbReference>
<keyword evidence="1" id="KW-0472">Membrane</keyword>
<feature type="transmembrane region" description="Helical" evidence="1">
    <location>
        <begin position="7"/>
        <end position="27"/>
    </location>
</feature>
<dbReference type="OrthoDB" id="947651at2"/>
<dbReference type="SUPFAM" id="SSF54427">
    <property type="entry name" value="NTF2-like"/>
    <property type="match status" value="1"/>
</dbReference>
<dbReference type="Gene3D" id="1.20.950.20">
    <property type="entry name" value="Transmembrane di-heme cytochromes, Chain C"/>
    <property type="match status" value="1"/>
</dbReference>
<feature type="domain" description="Flavinylation-associated cytochrome" evidence="2">
    <location>
        <begin position="6"/>
        <end position="57"/>
    </location>
</feature>
<evidence type="ECO:0000313" key="4">
    <source>
        <dbReference type="Proteomes" id="UP000033054"/>
    </source>
</evidence>
<evidence type="ECO:0000313" key="3">
    <source>
        <dbReference type="EMBL" id="AKD56034.1"/>
    </source>
</evidence>
<protein>
    <recommendedName>
        <fullName evidence="2">Flavinylation-associated cytochrome domain-containing protein</fullName>
    </recommendedName>
</protein>
<evidence type="ECO:0000256" key="1">
    <source>
        <dbReference type="SAM" id="Phobius"/>
    </source>
</evidence>
<dbReference type="HOGENOM" id="CLU_1165247_0_0_10"/>
<dbReference type="KEGG" id="srd:SD10_15125"/>
<reference evidence="3 4" key="1">
    <citation type="journal article" date="2014" name="Curr. Microbiol.">
        <title>Spirosoma radiotolerans sp. nov., a gamma-radiation-resistant bacterium isolated from gamma ray-irradiated soil.</title>
        <authorList>
            <person name="Lee J.J."/>
            <person name="Srinivasan S."/>
            <person name="Lim S."/>
            <person name="Joe M."/>
            <person name="Im S."/>
            <person name="Bae S.I."/>
            <person name="Park K.R."/>
            <person name="Han J.H."/>
            <person name="Park S.H."/>
            <person name="Joo B.M."/>
            <person name="Park S.J."/>
            <person name="Kim M.K."/>
        </authorList>
    </citation>
    <scope>NUCLEOTIDE SEQUENCE [LARGE SCALE GENOMIC DNA]</scope>
    <source>
        <strain evidence="3 4">DG5A</strain>
    </source>
</reference>
<sequence>MKSKNLVSLSVAAVFFVLSITGLLIYFGQGSHLVDHTHAWFGILFVAASIFHIVNNWSSITGYTKNRRTGAIQKEFVIPVVIVAIFALGIGFDLPVFKKLANAGKDLVRGERPRGGPMAQPKVDSIASAVETAYATAYTKGDTGALAAIMPVKTALLTEAGTILSGSDMQKNILKRTAPEVLKTKVDHAEALDDHMILVYGTATNSTATSPSVYTHLLKEQDKKWQIIAAQRAFPAVQ</sequence>
<keyword evidence="1" id="KW-1133">Transmembrane helix</keyword>
<proteinExistence type="predicted"/>
<keyword evidence="1" id="KW-0812">Transmembrane</keyword>
<organism evidence="3 4">
    <name type="scientific">Spirosoma radiotolerans</name>
    <dbReference type="NCBI Taxonomy" id="1379870"/>
    <lineage>
        <taxon>Bacteria</taxon>
        <taxon>Pseudomonadati</taxon>
        <taxon>Bacteroidota</taxon>
        <taxon>Cytophagia</taxon>
        <taxon>Cytophagales</taxon>
        <taxon>Cytophagaceae</taxon>
        <taxon>Spirosoma</taxon>
    </lineage>
</organism>
<name>A0A0E3ZWX1_9BACT</name>
<dbReference type="AlphaFoldDB" id="A0A0E3ZWX1"/>
<dbReference type="RefSeq" id="WP_046574765.1">
    <property type="nucleotide sequence ID" value="NZ_CP010429.1"/>
</dbReference>
<gene>
    <name evidence="3" type="ORF">SD10_15125</name>
</gene>
<dbReference type="InterPro" id="IPR032710">
    <property type="entry name" value="NTF2-like_dom_sf"/>
</dbReference>
<dbReference type="PATRIC" id="fig|1379870.5.peg.3287"/>
<dbReference type="Pfam" id="PF14358">
    <property type="entry name" value="DUF4405"/>
    <property type="match status" value="1"/>
</dbReference>